<dbReference type="AlphaFoldDB" id="A0A1I8AL55"/>
<evidence type="ECO:0000313" key="2">
    <source>
        <dbReference type="WBParaSite" id="L893_g709.t1"/>
    </source>
</evidence>
<dbReference type="PANTHER" id="PTHR33426:SF36">
    <property type="entry name" value="C2H2-TYPE DOMAIN-CONTAINING PROTEIN"/>
    <property type="match status" value="1"/>
</dbReference>
<reference evidence="2" key="1">
    <citation type="submission" date="2016-11" db="UniProtKB">
        <authorList>
            <consortium name="WormBaseParasite"/>
        </authorList>
    </citation>
    <scope>IDENTIFICATION</scope>
</reference>
<sequence length="193" mass="20787">MRSLLVLLKIESKGEPLATVFTLKRFIRRMRLLMNAQVTGVGEALRTEATLKGLLPSVDSHMTGQEELPGDGCSTLGAFEPSPGTPRGTLEAALGADASGVCGAAAGTTGLKKFICCWAYHCARSKLKFIASKCAYWSILTEVMLVAAVSQATYASRFQKQCEACQDPAPKSPCQTAFNYPSFGEIRQKKTEK</sequence>
<dbReference type="PANTHER" id="PTHR33426">
    <property type="entry name" value="C2H2-TYPE DOMAIN-CONTAINING PROTEIN"/>
    <property type="match status" value="1"/>
</dbReference>
<keyword evidence="1" id="KW-1185">Reference proteome</keyword>
<proteinExistence type="predicted"/>
<name>A0A1I8AL55_9BILA</name>
<organism evidence="1 2">
    <name type="scientific">Steinernema glaseri</name>
    <dbReference type="NCBI Taxonomy" id="37863"/>
    <lineage>
        <taxon>Eukaryota</taxon>
        <taxon>Metazoa</taxon>
        <taxon>Ecdysozoa</taxon>
        <taxon>Nematoda</taxon>
        <taxon>Chromadorea</taxon>
        <taxon>Rhabditida</taxon>
        <taxon>Tylenchina</taxon>
        <taxon>Panagrolaimomorpha</taxon>
        <taxon>Strongyloidoidea</taxon>
        <taxon>Steinernematidae</taxon>
        <taxon>Steinernema</taxon>
    </lineage>
</organism>
<protein>
    <submittedName>
        <fullName evidence="2">Secreted protein</fullName>
    </submittedName>
</protein>
<accession>A0A1I8AL55</accession>
<dbReference type="WBParaSite" id="L893_g709.t1">
    <property type="protein sequence ID" value="L893_g709.t1"/>
    <property type="gene ID" value="L893_g709"/>
</dbReference>
<dbReference type="Proteomes" id="UP000095287">
    <property type="component" value="Unplaced"/>
</dbReference>
<evidence type="ECO:0000313" key="1">
    <source>
        <dbReference type="Proteomes" id="UP000095287"/>
    </source>
</evidence>